<protein>
    <submittedName>
        <fullName evidence="1">Uncharacterized protein</fullName>
    </submittedName>
</protein>
<evidence type="ECO:0000313" key="1">
    <source>
        <dbReference type="EnsemblMetazoa" id="PPA43055.1"/>
    </source>
</evidence>
<reference evidence="2" key="1">
    <citation type="journal article" date="2008" name="Nat. Genet.">
        <title>The Pristionchus pacificus genome provides a unique perspective on nematode lifestyle and parasitism.</title>
        <authorList>
            <person name="Dieterich C."/>
            <person name="Clifton S.W."/>
            <person name="Schuster L.N."/>
            <person name="Chinwalla A."/>
            <person name="Delehaunty K."/>
            <person name="Dinkelacker I."/>
            <person name="Fulton L."/>
            <person name="Fulton R."/>
            <person name="Godfrey J."/>
            <person name="Minx P."/>
            <person name="Mitreva M."/>
            <person name="Roeseler W."/>
            <person name="Tian H."/>
            <person name="Witte H."/>
            <person name="Yang S.P."/>
            <person name="Wilson R.K."/>
            <person name="Sommer R.J."/>
        </authorList>
    </citation>
    <scope>NUCLEOTIDE SEQUENCE [LARGE SCALE GENOMIC DNA]</scope>
    <source>
        <strain evidence="2">PS312</strain>
    </source>
</reference>
<accession>A0A8R1UXH7</accession>
<dbReference type="AlphaFoldDB" id="A0A2A6B3A3"/>
<reference evidence="1" key="2">
    <citation type="submission" date="2022-06" db="UniProtKB">
        <authorList>
            <consortium name="EnsemblMetazoa"/>
        </authorList>
    </citation>
    <scope>IDENTIFICATION</scope>
    <source>
        <strain evidence="1">PS312</strain>
    </source>
</reference>
<proteinExistence type="predicted"/>
<dbReference type="Proteomes" id="UP000005239">
    <property type="component" value="Unassembled WGS sequence"/>
</dbReference>
<sequence length="81" mass="9136">MIVLCPPEQSYTCSNRSLLHHSALASLTTEHGLHVPVRLALQAIHICASAFDIDNQQPKEHAIIDDCALLTHYDFMRRTQK</sequence>
<name>A0A2A6B3A3_PRIPA</name>
<keyword evidence="2" id="KW-1185">Reference proteome</keyword>
<organism evidence="1 2">
    <name type="scientific">Pristionchus pacificus</name>
    <name type="common">Parasitic nematode worm</name>
    <dbReference type="NCBI Taxonomy" id="54126"/>
    <lineage>
        <taxon>Eukaryota</taxon>
        <taxon>Metazoa</taxon>
        <taxon>Ecdysozoa</taxon>
        <taxon>Nematoda</taxon>
        <taxon>Chromadorea</taxon>
        <taxon>Rhabditida</taxon>
        <taxon>Rhabditina</taxon>
        <taxon>Diplogasteromorpha</taxon>
        <taxon>Diplogasteroidea</taxon>
        <taxon>Neodiplogasteridae</taxon>
        <taxon>Pristionchus</taxon>
    </lineage>
</organism>
<dbReference type="EnsemblMetazoa" id="PPA43055.1">
    <property type="protein sequence ID" value="PPA43055.1"/>
    <property type="gene ID" value="WBGene00281424"/>
</dbReference>
<evidence type="ECO:0000313" key="2">
    <source>
        <dbReference type="Proteomes" id="UP000005239"/>
    </source>
</evidence>
<gene>
    <name evidence="1" type="primary">WBGene00281424</name>
</gene>
<accession>A0A2A6B3A3</accession>